<evidence type="ECO:0000256" key="6">
    <source>
        <dbReference type="SAM" id="MobiDB-lite"/>
    </source>
</evidence>
<feature type="transmembrane region" description="Helical" evidence="7">
    <location>
        <begin position="113"/>
        <end position="139"/>
    </location>
</feature>
<feature type="transmembrane region" description="Helical" evidence="7">
    <location>
        <begin position="296"/>
        <end position="318"/>
    </location>
</feature>
<feature type="transmembrane region" description="Helical" evidence="7">
    <location>
        <begin position="432"/>
        <end position="458"/>
    </location>
</feature>
<feature type="transmembrane region" description="Helical" evidence="7">
    <location>
        <begin position="145"/>
        <end position="163"/>
    </location>
</feature>
<dbReference type="CDD" id="cd17321">
    <property type="entry name" value="MFS_MMR_MDR_like"/>
    <property type="match status" value="1"/>
</dbReference>
<feature type="transmembrane region" description="Helical" evidence="7">
    <location>
        <begin position="48"/>
        <end position="73"/>
    </location>
</feature>
<gene>
    <name evidence="9" type="ORF">PFCIRM138_09450</name>
</gene>
<keyword evidence="3 7" id="KW-0812">Transmembrane</keyword>
<feature type="transmembrane region" description="Helical" evidence="7">
    <location>
        <begin position="407"/>
        <end position="426"/>
    </location>
</feature>
<protein>
    <submittedName>
        <fullName evidence="9">Major facilitator superfamily drug:H+ antiporter 2.A.1.3.x</fullName>
    </submittedName>
</protein>
<feature type="transmembrane region" description="Helical" evidence="7">
    <location>
        <begin position="199"/>
        <end position="218"/>
    </location>
</feature>
<dbReference type="PROSITE" id="PS50850">
    <property type="entry name" value="MFS"/>
    <property type="match status" value="1"/>
</dbReference>
<feature type="transmembrane region" description="Helical" evidence="7">
    <location>
        <begin position="85"/>
        <end position="101"/>
    </location>
</feature>
<dbReference type="Pfam" id="PF07690">
    <property type="entry name" value="MFS_1"/>
    <property type="match status" value="1"/>
</dbReference>
<feature type="domain" description="Major facilitator superfamily (MFS) profile" evidence="8">
    <location>
        <begin position="47"/>
        <end position="587"/>
    </location>
</feature>
<accession>A0A0B7NVJ2</accession>
<dbReference type="SUPFAM" id="SSF103473">
    <property type="entry name" value="MFS general substrate transporter"/>
    <property type="match status" value="1"/>
</dbReference>
<reference evidence="9" key="1">
    <citation type="submission" date="2014-08" db="EMBL/GenBank/DDBJ databases">
        <authorList>
            <person name="Falentin Helene"/>
        </authorList>
    </citation>
    <scope>NUCLEOTIDE SEQUENCE</scope>
</reference>
<keyword evidence="4 7" id="KW-1133">Transmembrane helix</keyword>
<dbReference type="Gene3D" id="1.20.1720.10">
    <property type="entry name" value="Multidrug resistance protein D"/>
    <property type="match status" value="1"/>
</dbReference>
<sequence>MRAERGIAATGDDLTAGERASRALEGPAADSHRDAPGGSPTAPPWKALWVLAAGLAIIVLDGTIVSVAMPTIIDSIGISLTDAQWVTSLYNIVLAALLLPLGKLGDEKGRKALFLIGIVVFMAGSGLAALSGAAAPLLASRTVQAIGAAMIMPSTLSIVSASFRGRDRAAAFGVWGAVMSGAAALGPLLGGIFTETIGWRWIFLVNIPVGIVIVALGLKFVPHTGGASALPGASDPTGASRRRGRGPLSFLDVPGTVLASLGAALFVFGLIEGNTYGWWSPTAPFSVAGIEWPTGWAVSVTPVALFVGAALIVAFVVVERLRGARHKAVTLDMRLFSIPSFSWGNLTAGAVSAGEFALVFVLPLYLVNAVGLSTIRAGLVLMAMALGAMVSGALARKLAAALGAARVVQLGLLLEIIGVAISVTIMKPSMSPLWFAGTLIIYGVGLGLASAQLTSLVLGRVPVAQSGEGSATQSTVRQLGSALGAAISGTALSVALGRIVPGLLSAIPGMPAAAVSGLVDSLRGSAGGSIATVAAQGGHGQLGELGPRVAEVMAQGFSRAAQWSMGIAAAMLVLGLIGSLMVRRAAQRG</sequence>
<organism evidence="9">
    <name type="scientific">Propionibacterium freudenreichii subsp. freudenreichii</name>
    <dbReference type="NCBI Taxonomy" id="66712"/>
    <lineage>
        <taxon>Bacteria</taxon>
        <taxon>Bacillati</taxon>
        <taxon>Actinomycetota</taxon>
        <taxon>Actinomycetes</taxon>
        <taxon>Propionibacteriales</taxon>
        <taxon>Propionibacteriaceae</taxon>
        <taxon>Propionibacterium</taxon>
    </lineage>
</organism>
<feature type="transmembrane region" description="Helical" evidence="7">
    <location>
        <begin position="250"/>
        <end position="271"/>
    </location>
</feature>
<dbReference type="PANTHER" id="PTHR42718:SF9">
    <property type="entry name" value="MAJOR FACILITATOR SUPERFAMILY MULTIDRUG TRANSPORTER MFSC"/>
    <property type="match status" value="1"/>
</dbReference>
<dbReference type="InterPro" id="IPR011701">
    <property type="entry name" value="MFS"/>
</dbReference>
<feature type="transmembrane region" description="Helical" evidence="7">
    <location>
        <begin position="373"/>
        <end position="395"/>
    </location>
</feature>
<dbReference type="PANTHER" id="PTHR42718">
    <property type="entry name" value="MAJOR FACILITATOR SUPERFAMILY MULTIDRUG TRANSPORTER MFSC"/>
    <property type="match status" value="1"/>
</dbReference>
<dbReference type="InterPro" id="IPR036259">
    <property type="entry name" value="MFS_trans_sf"/>
</dbReference>
<evidence type="ECO:0000256" key="4">
    <source>
        <dbReference type="ARBA" id="ARBA00022989"/>
    </source>
</evidence>
<feature type="transmembrane region" description="Helical" evidence="7">
    <location>
        <begin position="479"/>
        <end position="500"/>
    </location>
</feature>
<comment type="subcellular location">
    <subcellularLocation>
        <location evidence="1">Cell membrane</location>
        <topology evidence="1">Multi-pass membrane protein</topology>
    </subcellularLocation>
</comment>
<proteinExistence type="predicted"/>
<name>A0A0B7NVJ2_PROFF</name>
<evidence type="ECO:0000256" key="2">
    <source>
        <dbReference type="ARBA" id="ARBA00022448"/>
    </source>
</evidence>
<dbReference type="AlphaFoldDB" id="A0A0B7NVJ2"/>
<keyword evidence="5 7" id="KW-0472">Membrane</keyword>
<evidence type="ECO:0000256" key="1">
    <source>
        <dbReference type="ARBA" id="ARBA00004651"/>
    </source>
</evidence>
<feature type="transmembrane region" description="Helical" evidence="7">
    <location>
        <begin position="343"/>
        <end position="367"/>
    </location>
</feature>
<dbReference type="GO" id="GO:0005886">
    <property type="term" value="C:plasma membrane"/>
    <property type="evidence" value="ECO:0007669"/>
    <property type="project" value="UniProtKB-SubCell"/>
</dbReference>
<feature type="transmembrane region" description="Helical" evidence="7">
    <location>
        <begin position="170"/>
        <end position="193"/>
    </location>
</feature>
<evidence type="ECO:0000256" key="7">
    <source>
        <dbReference type="SAM" id="Phobius"/>
    </source>
</evidence>
<evidence type="ECO:0000259" key="8">
    <source>
        <dbReference type="PROSITE" id="PS50850"/>
    </source>
</evidence>
<feature type="transmembrane region" description="Helical" evidence="7">
    <location>
        <begin position="563"/>
        <end position="582"/>
    </location>
</feature>
<evidence type="ECO:0000313" key="9">
    <source>
        <dbReference type="EMBL" id="CEP26716.1"/>
    </source>
</evidence>
<keyword evidence="2" id="KW-0813">Transport</keyword>
<dbReference type="InterPro" id="IPR020846">
    <property type="entry name" value="MFS_dom"/>
</dbReference>
<evidence type="ECO:0000256" key="5">
    <source>
        <dbReference type="ARBA" id="ARBA00023136"/>
    </source>
</evidence>
<dbReference type="GO" id="GO:0022857">
    <property type="term" value="F:transmembrane transporter activity"/>
    <property type="evidence" value="ECO:0007669"/>
    <property type="project" value="InterPro"/>
</dbReference>
<evidence type="ECO:0000256" key="3">
    <source>
        <dbReference type="ARBA" id="ARBA00022692"/>
    </source>
</evidence>
<dbReference type="EMBL" id="LM676420">
    <property type="protein sequence ID" value="CEP26716.1"/>
    <property type="molecule type" value="Genomic_DNA"/>
</dbReference>
<feature type="region of interest" description="Disordered" evidence="6">
    <location>
        <begin position="20"/>
        <end position="40"/>
    </location>
</feature>
<dbReference type="Gene3D" id="1.20.1250.20">
    <property type="entry name" value="MFS general substrate transporter like domains"/>
    <property type="match status" value="1"/>
</dbReference>